<organism evidence="3 4">
    <name type="scientific">Shewanella benthica</name>
    <dbReference type="NCBI Taxonomy" id="43661"/>
    <lineage>
        <taxon>Bacteria</taxon>
        <taxon>Pseudomonadati</taxon>
        <taxon>Pseudomonadota</taxon>
        <taxon>Gammaproteobacteria</taxon>
        <taxon>Alteromonadales</taxon>
        <taxon>Shewanellaceae</taxon>
        <taxon>Shewanella</taxon>
    </lineage>
</organism>
<name>A0A330M6U9_9GAMM</name>
<dbReference type="AlphaFoldDB" id="A0A330M6U9"/>
<dbReference type="Proteomes" id="UP000250123">
    <property type="component" value="Chromosome SHEWBE"/>
</dbReference>
<keyword evidence="1" id="KW-0732">Signal</keyword>
<gene>
    <name evidence="3" type="ORF">SHEWBE_3895</name>
</gene>
<dbReference type="Pfam" id="PF01965">
    <property type="entry name" value="DJ-1_PfpI"/>
    <property type="match status" value="1"/>
</dbReference>
<evidence type="ECO:0000256" key="1">
    <source>
        <dbReference type="SAM" id="SignalP"/>
    </source>
</evidence>
<feature type="chain" id="PRO_5016420448" evidence="1">
    <location>
        <begin position="26"/>
        <end position="243"/>
    </location>
</feature>
<dbReference type="InterPro" id="IPR029062">
    <property type="entry name" value="Class_I_gatase-like"/>
</dbReference>
<proteinExistence type="predicted"/>
<accession>A0A330M6U9</accession>
<dbReference type="RefSeq" id="WP_112353594.1">
    <property type="nucleotide sequence ID" value="NZ_LS483452.1"/>
</dbReference>
<dbReference type="OrthoDB" id="9803764at2"/>
<evidence type="ECO:0000259" key="2">
    <source>
        <dbReference type="Pfam" id="PF01965"/>
    </source>
</evidence>
<protein>
    <submittedName>
        <fullName evidence="3">ThiJ/PfpI family protein</fullName>
    </submittedName>
</protein>
<dbReference type="EMBL" id="LS483452">
    <property type="protein sequence ID" value="SQH77858.1"/>
    <property type="molecule type" value="Genomic_DNA"/>
</dbReference>
<reference evidence="4" key="1">
    <citation type="submission" date="2018-06" db="EMBL/GenBank/DDBJ databases">
        <authorList>
            <person name="Cea G.-C."/>
            <person name="William W."/>
        </authorList>
    </citation>
    <scope>NUCLEOTIDE SEQUENCE [LARGE SCALE GENOMIC DNA]</scope>
    <source>
        <strain evidence="4">DB21MT-2</strain>
    </source>
</reference>
<evidence type="ECO:0000313" key="3">
    <source>
        <dbReference type="EMBL" id="SQH77858.1"/>
    </source>
</evidence>
<dbReference type="Gene3D" id="3.40.50.880">
    <property type="match status" value="1"/>
</dbReference>
<dbReference type="PANTHER" id="PTHR43130:SF15">
    <property type="entry name" value="THIJ_PFPI FAMILY PROTEIN (AFU_ORTHOLOGUE AFUA_5G14240)"/>
    <property type="match status" value="1"/>
</dbReference>
<dbReference type="KEGG" id="sbk:SHEWBE_3895"/>
<dbReference type="SUPFAM" id="SSF52317">
    <property type="entry name" value="Class I glutamine amidotransferase-like"/>
    <property type="match status" value="1"/>
</dbReference>
<dbReference type="InterPro" id="IPR052158">
    <property type="entry name" value="INH-QAR"/>
</dbReference>
<feature type="signal peptide" evidence="1">
    <location>
        <begin position="1"/>
        <end position="25"/>
    </location>
</feature>
<feature type="domain" description="DJ-1/PfpI" evidence="2">
    <location>
        <begin position="41"/>
        <end position="205"/>
    </location>
</feature>
<dbReference type="PANTHER" id="PTHR43130">
    <property type="entry name" value="ARAC-FAMILY TRANSCRIPTIONAL REGULATOR"/>
    <property type="match status" value="1"/>
</dbReference>
<evidence type="ECO:0000313" key="4">
    <source>
        <dbReference type="Proteomes" id="UP000250123"/>
    </source>
</evidence>
<dbReference type="CDD" id="cd03139">
    <property type="entry name" value="GATase1_PfpI_2"/>
    <property type="match status" value="1"/>
</dbReference>
<sequence>MKRRQFLKVVSSSVLALQVPISVQASNISLPTSRAKTRIGCWVFDGFETLDLHGPVEMLSYMYGYPILTENIEIFYIGEGDWAKSTQGPSVKCDKPIGPIYDLDIFIIPGGDVDEQAEKSGMISWITRQCEQSQYVLTVCTGSRMLARTGLINGRKATTNKMLFSKAVRQNNLVSWQTQARWVHDGKYITSSGVTAGTDAALYLISLMKGQEQAQFAATITEYEWNSDPLDDPFAVSLDLLDP</sequence>
<dbReference type="InterPro" id="IPR002818">
    <property type="entry name" value="DJ-1/PfpI"/>
</dbReference>